<keyword evidence="3" id="KW-1185">Reference proteome</keyword>
<evidence type="ECO:0000256" key="1">
    <source>
        <dbReference type="SAM" id="Phobius"/>
    </source>
</evidence>
<name>A0AAV0X2M7_9HEMI</name>
<dbReference type="Proteomes" id="UP001160148">
    <property type="component" value="Unassembled WGS sequence"/>
</dbReference>
<organism evidence="2 3">
    <name type="scientific">Macrosiphum euphorbiae</name>
    <name type="common">potato aphid</name>
    <dbReference type="NCBI Taxonomy" id="13131"/>
    <lineage>
        <taxon>Eukaryota</taxon>
        <taxon>Metazoa</taxon>
        <taxon>Ecdysozoa</taxon>
        <taxon>Arthropoda</taxon>
        <taxon>Hexapoda</taxon>
        <taxon>Insecta</taxon>
        <taxon>Pterygota</taxon>
        <taxon>Neoptera</taxon>
        <taxon>Paraneoptera</taxon>
        <taxon>Hemiptera</taxon>
        <taxon>Sternorrhyncha</taxon>
        <taxon>Aphidomorpha</taxon>
        <taxon>Aphidoidea</taxon>
        <taxon>Aphididae</taxon>
        <taxon>Macrosiphini</taxon>
        <taxon>Macrosiphum</taxon>
    </lineage>
</organism>
<keyword evidence="1" id="KW-0472">Membrane</keyword>
<sequence length="166" mass="19157">MYKQHNKKKQLAIACAAISIITTKQRKKRSQWVKNWKLDKSKFGNIPLLSEIRENNPDDFRNYLRMDSASFDVLLNLVGPKICKMDTVMRSSISSSERLIATLRFLATGNSYEDMKFSTCISTSSYIRVQSVSMIYIYRLLIYIDNCFISIVNYLACLACGETMYV</sequence>
<keyword evidence="1" id="KW-1133">Transmembrane helix</keyword>
<feature type="transmembrane region" description="Helical" evidence="1">
    <location>
        <begin position="136"/>
        <end position="156"/>
    </location>
</feature>
<dbReference type="EMBL" id="CARXXK010000003">
    <property type="protein sequence ID" value="CAI6362313.1"/>
    <property type="molecule type" value="Genomic_DNA"/>
</dbReference>
<gene>
    <name evidence="2" type="ORF">MEUPH1_LOCUS17396</name>
</gene>
<protein>
    <submittedName>
        <fullName evidence="2">Uncharacterized protein</fullName>
    </submittedName>
</protein>
<evidence type="ECO:0000313" key="3">
    <source>
        <dbReference type="Proteomes" id="UP001160148"/>
    </source>
</evidence>
<evidence type="ECO:0000313" key="2">
    <source>
        <dbReference type="EMBL" id="CAI6362313.1"/>
    </source>
</evidence>
<reference evidence="2 3" key="1">
    <citation type="submission" date="2023-01" db="EMBL/GenBank/DDBJ databases">
        <authorList>
            <person name="Whitehead M."/>
        </authorList>
    </citation>
    <scope>NUCLEOTIDE SEQUENCE [LARGE SCALE GENOMIC DNA]</scope>
</reference>
<proteinExistence type="predicted"/>
<dbReference type="AlphaFoldDB" id="A0AAV0X2M7"/>
<accession>A0AAV0X2M7</accession>
<comment type="caution">
    <text evidence="2">The sequence shown here is derived from an EMBL/GenBank/DDBJ whole genome shotgun (WGS) entry which is preliminary data.</text>
</comment>
<keyword evidence="1" id="KW-0812">Transmembrane</keyword>